<evidence type="ECO:0000313" key="2">
    <source>
        <dbReference type="EMBL" id="GAI36894.1"/>
    </source>
</evidence>
<feature type="transmembrane region" description="Helical" evidence="1">
    <location>
        <begin position="109"/>
        <end position="127"/>
    </location>
</feature>
<keyword evidence="1" id="KW-0812">Transmembrane</keyword>
<keyword evidence="1" id="KW-0472">Membrane</keyword>
<keyword evidence="1" id="KW-1133">Transmembrane helix</keyword>
<protein>
    <recommendedName>
        <fullName evidence="3">DUF4203 domain-containing protein</fullName>
    </recommendedName>
</protein>
<organism evidence="2">
    <name type="scientific">marine sediment metagenome</name>
    <dbReference type="NCBI Taxonomy" id="412755"/>
    <lineage>
        <taxon>unclassified sequences</taxon>
        <taxon>metagenomes</taxon>
        <taxon>ecological metagenomes</taxon>
    </lineage>
</organism>
<feature type="transmembrane region" description="Helical" evidence="1">
    <location>
        <begin position="133"/>
        <end position="154"/>
    </location>
</feature>
<feature type="transmembrane region" description="Helical" evidence="1">
    <location>
        <begin position="33"/>
        <end position="54"/>
    </location>
</feature>
<feature type="transmembrane region" description="Helical" evidence="1">
    <location>
        <begin position="161"/>
        <end position="181"/>
    </location>
</feature>
<feature type="non-terminal residue" evidence="2">
    <location>
        <position position="210"/>
    </location>
</feature>
<accession>X1Q105</accession>
<dbReference type="EMBL" id="BARV01028730">
    <property type="protein sequence ID" value="GAI36894.1"/>
    <property type="molecule type" value="Genomic_DNA"/>
</dbReference>
<evidence type="ECO:0008006" key="3">
    <source>
        <dbReference type="Google" id="ProtNLM"/>
    </source>
</evidence>
<gene>
    <name evidence="2" type="ORF">S06H3_45932</name>
</gene>
<sequence length="210" mass="22842">MDCLTILAQTAEISTERVSETQIVPVDYIWEQIITLSWLQAFIAVSFGAVYLLYGWRIFKALAVISFALLGLYAGMWVGGQFFDNVLLGSVVGLALLAVLAVPLMRWAVSILGAVAGGTLTAGLWYACKLPEQYIWAGGLVGIVAGGMISFIIFKIAVMLFTSLGGGALIVTGLLSLLYQYESIQDPPTENIKELFYNQSWFVPVLLMIS</sequence>
<feature type="transmembrane region" description="Helical" evidence="1">
    <location>
        <begin position="61"/>
        <end position="80"/>
    </location>
</feature>
<proteinExistence type="predicted"/>
<reference evidence="2" key="1">
    <citation type="journal article" date="2014" name="Front. Microbiol.">
        <title>High frequency of phylogenetically diverse reductive dehalogenase-homologous genes in deep subseafloor sedimentary metagenomes.</title>
        <authorList>
            <person name="Kawai M."/>
            <person name="Futagami T."/>
            <person name="Toyoda A."/>
            <person name="Takaki Y."/>
            <person name="Nishi S."/>
            <person name="Hori S."/>
            <person name="Arai W."/>
            <person name="Tsubouchi T."/>
            <person name="Morono Y."/>
            <person name="Uchiyama I."/>
            <person name="Ito T."/>
            <person name="Fujiyama A."/>
            <person name="Inagaki F."/>
            <person name="Takami H."/>
        </authorList>
    </citation>
    <scope>NUCLEOTIDE SEQUENCE</scope>
    <source>
        <strain evidence="2">Expedition CK06-06</strain>
    </source>
</reference>
<name>X1Q105_9ZZZZ</name>
<evidence type="ECO:0000256" key="1">
    <source>
        <dbReference type="SAM" id="Phobius"/>
    </source>
</evidence>
<comment type="caution">
    <text evidence="2">The sequence shown here is derived from an EMBL/GenBank/DDBJ whole genome shotgun (WGS) entry which is preliminary data.</text>
</comment>
<dbReference type="AlphaFoldDB" id="X1Q105"/>